<dbReference type="InterPro" id="IPR050570">
    <property type="entry name" value="Cell_wall_metabolism_enzyme"/>
</dbReference>
<dbReference type="PANTHER" id="PTHR21666:SF285">
    <property type="entry name" value="M23 FAMILY METALLOPEPTIDASE"/>
    <property type="match status" value="1"/>
</dbReference>
<evidence type="ECO:0000313" key="2">
    <source>
        <dbReference type="EMBL" id="NBG96280.1"/>
    </source>
</evidence>
<feature type="domain" description="M23ase beta-sheet core" evidence="1">
    <location>
        <begin position="136"/>
        <end position="231"/>
    </location>
</feature>
<dbReference type="Gene3D" id="2.70.70.10">
    <property type="entry name" value="Glucose Permease (Domain IIA)"/>
    <property type="match status" value="1"/>
</dbReference>
<dbReference type="PANTHER" id="PTHR21666">
    <property type="entry name" value="PEPTIDASE-RELATED"/>
    <property type="match status" value="1"/>
</dbReference>
<accession>A0A845QDM4</accession>
<name>A0A845QDM4_9HYPH</name>
<dbReference type="InterPro" id="IPR011055">
    <property type="entry name" value="Dup_hybrid_motif"/>
</dbReference>
<dbReference type="SUPFAM" id="SSF51261">
    <property type="entry name" value="Duplicated hybrid motif"/>
    <property type="match status" value="1"/>
</dbReference>
<organism evidence="2 3">
    <name type="scientific">Pyruvatibacter mobilis</name>
    <dbReference type="NCBI Taxonomy" id="1712261"/>
    <lineage>
        <taxon>Bacteria</taxon>
        <taxon>Pseudomonadati</taxon>
        <taxon>Pseudomonadota</taxon>
        <taxon>Alphaproteobacteria</taxon>
        <taxon>Hyphomicrobiales</taxon>
        <taxon>Parvibaculaceae</taxon>
        <taxon>Pyruvatibacter</taxon>
    </lineage>
</organism>
<proteinExistence type="predicted"/>
<gene>
    <name evidence="2" type="ORF">GTQ45_11100</name>
</gene>
<dbReference type="Proteomes" id="UP000470384">
    <property type="component" value="Unassembled WGS sequence"/>
</dbReference>
<dbReference type="FunFam" id="2.70.70.10:FF:000019">
    <property type="entry name" value="M23 family peptidase"/>
    <property type="match status" value="1"/>
</dbReference>
<dbReference type="AlphaFoldDB" id="A0A845QDM4"/>
<reference evidence="2 3" key="1">
    <citation type="journal article" date="2016" name="Int. J. Syst. Evol. Microbiol.">
        <title>Pyruvatibacter mobilis gen. nov., sp. nov., a marine bacterium from the culture broth of Picochlorum sp. 122.</title>
        <authorList>
            <person name="Wang G."/>
            <person name="Tang M."/>
            <person name="Wu H."/>
            <person name="Dai S."/>
            <person name="Li T."/>
            <person name="Chen C."/>
            <person name="He H."/>
            <person name="Fan J."/>
            <person name="Xiang W."/>
            <person name="Li X."/>
        </authorList>
    </citation>
    <scope>NUCLEOTIDE SEQUENCE [LARGE SCALE GENOMIC DNA]</scope>
    <source>
        <strain evidence="2 3">GYP-11</strain>
    </source>
</reference>
<evidence type="ECO:0000259" key="1">
    <source>
        <dbReference type="Pfam" id="PF01551"/>
    </source>
</evidence>
<dbReference type="Pfam" id="PF01551">
    <property type="entry name" value="Peptidase_M23"/>
    <property type="match status" value="1"/>
</dbReference>
<evidence type="ECO:0000313" key="3">
    <source>
        <dbReference type="Proteomes" id="UP000470384"/>
    </source>
</evidence>
<dbReference type="InterPro" id="IPR016047">
    <property type="entry name" value="M23ase_b-sheet_dom"/>
</dbReference>
<comment type="caution">
    <text evidence="2">The sequence shown here is derived from an EMBL/GenBank/DDBJ whole genome shotgun (WGS) entry which is preliminary data.</text>
</comment>
<keyword evidence="3" id="KW-1185">Reference proteome</keyword>
<dbReference type="EMBL" id="WXYQ01000007">
    <property type="protein sequence ID" value="NBG96280.1"/>
    <property type="molecule type" value="Genomic_DNA"/>
</dbReference>
<dbReference type="OrthoDB" id="9795421at2"/>
<protein>
    <submittedName>
        <fullName evidence="2">Peptidoglycan DD-metalloendopeptidase family protein</fullName>
    </submittedName>
</protein>
<dbReference type="GO" id="GO:0004222">
    <property type="term" value="F:metalloendopeptidase activity"/>
    <property type="evidence" value="ECO:0007669"/>
    <property type="project" value="TreeGrafter"/>
</dbReference>
<sequence length="240" mass="25794">MVIGTVAPGSEVTLDGSAVAVNDNGRFVIGFGRDYKDSALLAVIDPQTDEQEILPLVIEPRDYDIQRIDGLPPGKVTGFSEATLKRIRAENAQVASARANTKRVDNFLESFIWPVKGRISGVYGSQRVLNGEPRRPHFGIDIAAPTGTPIVAPAGGTVVLAEKDHFFTGGIIIIDHGYSLSSTLFHMDTVEVEVGQVVAQGDRVGTVGATGRATGPHLDWRMNWGKERLDPQLVVGPMPE</sequence>
<dbReference type="CDD" id="cd12797">
    <property type="entry name" value="M23_peptidase"/>
    <property type="match status" value="1"/>
</dbReference>